<dbReference type="AlphaFoldDB" id="A0A8S1FDY0"/>
<sequence>MHKNDYLYTLHNIDTVRELVNSATTAFCDLHTDSCLVMEIGFERIFKMDTTFDTFSTANIDILKAADYRAPPRIQSKWNSEDQQSMYAKEEPEDNTRQSQKLPLKWSLNEVSRRLEYKPKKTGSSGARMSMVADETKPYKKHRARLIEIPTAEYYAARLIDLNTRALNFRKSIITELHTALELPAIREKGDANDRTDRDCRSLEIGTETSDTSTSKMMERKKKATTTTTTTTSESDTAVKSPPIEFKYAPNIRRRPDRGDLEILRETNGNVLFVASTRRMGIKPKH</sequence>
<keyword evidence="3" id="KW-1185">Reference proteome</keyword>
<comment type="caution">
    <text evidence="2">The sequence shown here is derived from an EMBL/GenBank/DDBJ whole genome shotgun (WGS) entry which is preliminary data.</text>
</comment>
<name>A0A8S1FDY0_9PELO</name>
<feature type="compositionally biased region" description="Basic and acidic residues" evidence="1">
    <location>
        <begin position="190"/>
        <end position="202"/>
    </location>
</feature>
<feature type="region of interest" description="Disordered" evidence="1">
    <location>
        <begin position="74"/>
        <end position="100"/>
    </location>
</feature>
<gene>
    <name evidence="2" type="ORF">CBOVIS_LOCUS11086</name>
</gene>
<protein>
    <submittedName>
        <fullName evidence="2">Uncharacterized protein</fullName>
    </submittedName>
</protein>
<dbReference type="OrthoDB" id="5843701at2759"/>
<dbReference type="EMBL" id="CADEPM010000008">
    <property type="protein sequence ID" value="CAB3409432.1"/>
    <property type="molecule type" value="Genomic_DNA"/>
</dbReference>
<dbReference type="Proteomes" id="UP000494206">
    <property type="component" value="Unassembled WGS sequence"/>
</dbReference>
<feature type="compositionally biased region" description="Polar residues" evidence="1">
    <location>
        <begin position="76"/>
        <end position="86"/>
    </location>
</feature>
<evidence type="ECO:0000313" key="3">
    <source>
        <dbReference type="Proteomes" id="UP000494206"/>
    </source>
</evidence>
<reference evidence="2 3" key="1">
    <citation type="submission" date="2020-04" db="EMBL/GenBank/DDBJ databases">
        <authorList>
            <person name="Laetsch R D."/>
            <person name="Stevens L."/>
            <person name="Kumar S."/>
            <person name="Blaxter L. M."/>
        </authorList>
    </citation>
    <scope>NUCLEOTIDE SEQUENCE [LARGE SCALE GENOMIC DNA]</scope>
</reference>
<feature type="region of interest" description="Disordered" evidence="1">
    <location>
        <begin position="190"/>
        <end position="238"/>
    </location>
</feature>
<evidence type="ECO:0000313" key="2">
    <source>
        <dbReference type="EMBL" id="CAB3409432.1"/>
    </source>
</evidence>
<organism evidence="2 3">
    <name type="scientific">Caenorhabditis bovis</name>
    <dbReference type="NCBI Taxonomy" id="2654633"/>
    <lineage>
        <taxon>Eukaryota</taxon>
        <taxon>Metazoa</taxon>
        <taxon>Ecdysozoa</taxon>
        <taxon>Nematoda</taxon>
        <taxon>Chromadorea</taxon>
        <taxon>Rhabditida</taxon>
        <taxon>Rhabditina</taxon>
        <taxon>Rhabditomorpha</taxon>
        <taxon>Rhabditoidea</taxon>
        <taxon>Rhabditidae</taxon>
        <taxon>Peloderinae</taxon>
        <taxon>Caenorhabditis</taxon>
    </lineage>
</organism>
<evidence type="ECO:0000256" key="1">
    <source>
        <dbReference type="SAM" id="MobiDB-lite"/>
    </source>
</evidence>
<accession>A0A8S1FDY0</accession>
<feature type="compositionally biased region" description="Polar residues" evidence="1">
    <location>
        <begin position="207"/>
        <end position="216"/>
    </location>
</feature>
<proteinExistence type="predicted"/>